<dbReference type="InterPro" id="IPR008966">
    <property type="entry name" value="Adhesion_dom_sf"/>
</dbReference>
<dbReference type="Gene3D" id="2.60.40.1090">
    <property type="entry name" value="Fimbrial-type adhesion domain"/>
    <property type="match status" value="1"/>
</dbReference>
<proteinExistence type="predicted"/>
<accession>A0ABX2W6A3</accession>
<dbReference type="Proteomes" id="UP000078407">
    <property type="component" value="Unassembled WGS sequence"/>
</dbReference>
<protein>
    <submittedName>
        <fullName evidence="3">PapA family protein</fullName>
    </submittedName>
</protein>
<evidence type="ECO:0000313" key="4">
    <source>
        <dbReference type="Proteomes" id="UP000078407"/>
    </source>
</evidence>
<evidence type="ECO:0000259" key="2">
    <source>
        <dbReference type="Pfam" id="PF00419"/>
    </source>
</evidence>
<keyword evidence="1" id="KW-0732">Signal</keyword>
<dbReference type="PANTHER" id="PTHR33420:SF26">
    <property type="entry name" value="FIMBRIAL SUBUNIT"/>
    <property type="match status" value="1"/>
</dbReference>
<reference evidence="3 4" key="1">
    <citation type="submission" date="2016-04" db="EMBL/GenBank/DDBJ databases">
        <title>ATOL: Assembling a taxonomically balanced genome-scale reconstruction of the evolutionary history of the Enterobacteriaceae.</title>
        <authorList>
            <person name="Plunkett G.III."/>
            <person name="Neeno-Eckwall E.C."/>
            <person name="Glasner J.D."/>
            <person name="Perna N.T."/>
        </authorList>
    </citation>
    <scope>NUCLEOTIDE SEQUENCE [LARGE SCALE GENOMIC DNA]</scope>
    <source>
        <strain evidence="3 4">ATCC 51602</strain>
    </source>
</reference>
<dbReference type="InterPro" id="IPR050263">
    <property type="entry name" value="Bact_Fimbrial_Adh_Pro"/>
</dbReference>
<dbReference type="InterPro" id="IPR036937">
    <property type="entry name" value="Adhesion_dom_fimbrial_sf"/>
</dbReference>
<dbReference type="PANTHER" id="PTHR33420">
    <property type="entry name" value="FIMBRIAL SUBUNIT ELFA-RELATED"/>
    <property type="match status" value="1"/>
</dbReference>
<feature type="domain" description="Fimbrial-type adhesion" evidence="2">
    <location>
        <begin position="34"/>
        <end position="177"/>
    </location>
</feature>
<dbReference type="InterPro" id="IPR000259">
    <property type="entry name" value="Adhesion_dom_fimbrial"/>
</dbReference>
<gene>
    <name evidence="3" type="ORF">M976_03123</name>
</gene>
<keyword evidence="4" id="KW-1185">Reference proteome</keyword>
<dbReference type="RefSeq" id="WP_064546428.1">
    <property type="nucleotide sequence ID" value="NZ_LXEQ01000047.1"/>
</dbReference>
<dbReference type="EMBL" id="LXEQ01000047">
    <property type="protein sequence ID" value="OAT26403.1"/>
    <property type="molecule type" value="Genomic_DNA"/>
</dbReference>
<name>A0ABX2W6A3_9ENTR</name>
<dbReference type="SUPFAM" id="SSF49401">
    <property type="entry name" value="Bacterial adhesins"/>
    <property type="match status" value="1"/>
</dbReference>
<evidence type="ECO:0000313" key="3">
    <source>
        <dbReference type="EMBL" id="OAT26403.1"/>
    </source>
</evidence>
<organism evidence="3 4">
    <name type="scientific">Buttiauxella ferragutiae ATCC 51602</name>
    <dbReference type="NCBI Taxonomy" id="1354252"/>
    <lineage>
        <taxon>Bacteria</taxon>
        <taxon>Pseudomonadati</taxon>
        <taxon>Pseudomonadota</taxon>
        <taxon>Gammaproteobacteria</taxon>
        <taxon>Enterobacterales</taxon>
        <taxon>Enterobacteriaceae</taxon>
        <taxon>Buttiauxella</taxon>
    </lineage>
</organism>
<evidence type="ECO:0000256" key="1">
    <source>
        <dbReference type="SAM" id="SignalP"/>
    </source>
</evidence>
<dbReference type="Pfam" id="PF00419">
    <property type="entry name" value="Fimbrial"/>
    <property type="match status" value="1"/>
</dbReference>
<comment type="caution">
    <text evidence="3">The sequence shown here is derived from an EMBL/GenBank/DDBJ whole genome shotgun (WGS) entry which is preliminary data.</text>
</comment>
<feature type="chain" id="PRO_5046757894" evidence="1">
    <location>
        <begin position="26"/>
        <end position="177"/>
    </location>
</feature>
<sequence>MSFKTTFTTLTSAVALSLVAFSAQAANGGEGVVNFTGSVINAACSIAPESADQTIDFGQISKTHLASGGISELRDIDILLTNCDPTSLVDKTVTVTFNGAAIPAAPTELGTTGNTGTAIIINSPASGDVVFGQPGNPQIIGDGNNTLRYASWVKMATGGVVAEGDFTAVTNFTLAYQ</sequence>
<feature type="signal peptide" evidence="1">
    <location>
        <begin position="1"/>
        <end position="25"/>
    </location>
</feature>